<dbReference type="AlphaFoldDB" id="A0A6P5NDD3"/>
<evidence type="ECO:0000256" key="1">
    <source>
        <dbReference type="SAM" id="Coils"/>
    </source>
</evidence>
<accession>A0A6P5NDD3</accession>
<feature type="coiled-coil region" evidence="1">
    <location>
        <begin position="169"/>
        <end position="238"/>
    </location>
</feature>
<dbReference type="KEGG" id="adu:110279243"/>
<evidence type="ECO:0000313" key="3">
    <source>
        <dbReference type="RefSeq" id="XP_020994081.1"/>
    </source>
</evidence>
<proteinExistence type="predicted"/>
<keyword evidence="2" id="KW-1185">Reference proteome</keyword>
<reference evidence="2" key="1">
    <citation type="journal article" date="2016" name="Nat. Genet.">
        <title>The genome sequences of Arachis duranensis and Arachis ipaensis, the diploid ancestors of cultivated peanut.</title>
        <authorList>
            <person name="Bertioli D.J."/>
            <person name="Cannon S.B."/>
            <person name="Froenicke L."/>
            <person name="Huang G."/>
            <person name="Farmer A.D."/>
            <person name="Cannon E.K."/>
            <person name="Liu X."/>
            <person name="Gao D."/>
            <person name="Clevenger J."/>
            <person name="Dash S."/>
            <person name="Ren L."/>
            <person name="Moretzsohn M.C."/>
            <person name="Shirasawa K."/>
            <person name="Huang W."/>
            <person name="Vidigal B."/>
            <person name="Abernathy B."/>
            <person name="Chu Y."/>
            <person name="Niederhuth C.E."/>
            <person name="Umale P."/>
            <person name="Araujo A.C."/>
            <person name="Kozik A."/>
            <person name="Kim K.D."/>
            <person name="Burow M.D."/>
            <person name="Varshney R.K."/>
            <person name="Wang X."/>
            <person name="Zhang X."/>
            <person name="Barkley N."/>
            <person name="Guimaraes P.M."/>
            <person name="Isobe S."/>
            <person name="Guo B."/>
            <person name="Liao B."/>
            <person name="Stalker H.T."/>
            <person name="Schmitz R.J."/>
            <person name="Scheffler B.E."/>
            <person name="Leal-Bertioli S.C."/>
            <person name="Xun X."/>
            <person name="Jackson S.A."/>
            <person name="Michelmore R."/>
            <person name="Ozias-Akins P."/>
        </authorList>
    </citation>
    <scope>NUCLEOTIDE SEQUENCE [LARGE SCALE GENOMIC DNA]</scope>
    <source>
        <strain evidence="2">cv. V14167</strain>
    </source>
</reference>
<organism evidence="2 3">
    <name type="scientific">Arachis duranensis</name>
    <name type="common">Wild peanut</name>
    <dbReference type="NCBI Taxonomy" id="130453"/>
    <lineage>
        <taxon>Eukaryota</taxon>
        <taxon>Viridiplantae</taxon>
        <taxon>Streptophyta</taxon>
        <taxon>Embryophyta</taxon>
        <taxon>Tracheophyta</taxon>
        <taxon>Spermatophyta</taxon>
        <taxon>Magnoliopsida</taxon>
        <taxon>eudicotyledons</taxon>
        <taxon>Gunneridae</taxon>
        <taxon>Pentapetalae</taxon>
        <taxon>rosids</taxon>
        <taxon>fabids</taxon>
        <taxon>Fabales</taxon>
        <taxon>Fabaceae</taxon>
        <taxon>Papilionoideae</taxon>
        <taxon>50 kb inversion clade</taxon>
        <taxon>dalbergioids sensu lato</taxon>
        <taxon>Dalbergieae</taxon>
        <taxon>Pterocarpus clade</taxon>
        <taxon>Arachis</taxon>
    </lineage>
</organism>
<keyword evidence="1" id="KW-0175">Coiled coil</keyword>
<sequence>MSKRGGKYPGVSASTLRARFKSKNLEKEWSTSKLDKVGLESEVNQPCRGRRKVIVKKRKLSTIDVEDSDDLSEGDKGVPLEELPRFVENKKHFHGFTEGGEGSSLWSKDGTYIFITDDIGQSDANKAVVEEAGDIAIDQFMQVVGLRIASLRRSQEIRHRKSLLLFEEANKFNEELGTKKKVIDELEEKVSEKEKELCTMKEKYENESELLKKKNAELASLQEQIMEVSVKMKDLKKSK</sequence>
<protein>
    <submittedName>
        <fullName evidence="3">Uncharacterized protein LOC110279243</fullName>
    </submittedName>
</protein>
<dbReference type="Proteomes" id="UP000515211">
    <property type="component" value="Chromosome 1"/>
</dbReference>
<gene>
    <name evidence="3" type="primary">LOC110279243</name>
</gene>
<dbReference type="GeneID" id="110279243"/>
<name>A0A6P5NDD3_ARADU</name>
<dbReference type="RefSeq" id="XP_020994081.1">
    <property type="nucleotide sequence ID" value="XM_021138422.2"/>
</dbReference>
<evidence type="ECO:0000313" key="2">
    <source>
        <dbReference type="Proteomes" id="UP000515211"/>
    </source>
</evidence>
<reference evidence="3" key="2">
    <citation type="submission" date="2025-08" db="UniProtKB">
        <authorList>
            <consortium name="RefSeq"/>
        </authorList>
    </citation>
    <scope>IDENTIFICATION</scope>
    <source>
        <tissue evidence="3">Whole plant</tissue>
    </source>
</reference>